<reference evidence="3 4" key="2">
    <citation type="submission" date="2019-12" db="EMBL/GenBank/DDBJ databases">
        <title>Erwinia sp. nov., isolated from droppings of birds in the Qinghai-Tiebt plateau of China.</title>
        <authorList>
            <person name="Ge Y."/>
        </authorList>
    </citation>
    <scope>NUCLEOTIDE SEQUENCE [LARGE SCALE GENOMIC DNA]</scope>
    <source>
        <strain evidence="3 4">J780</strain>
    </source>
</reference>
<reference evidence="2 5" key="1">
    <citation type="submission" date="2019-11" db="EMBL/GenBank/DDBJ databases">
        <title>Erwinia sp. nov., isolated from feces of birds in Tibet plateau of China.</title>
        <authorList>
            <person name="Ge Y."/>
        </authorList>
    </citation>
    <scope>NUCLEOTIDE SEQUENCE [LARGE SCALE GENOMIC DNA]</scope>
    <source>
        <strain evidence="2 5">J316</strain>
    </source>
</reference>
<gene>
    <name evidence="2" type="ORF">GK011_03115</name>
    <name evidence="3" type="ORF">GN242_09960</name>
</gene>
<evidence type="ECO:0000313" key="5">
    <source>
        <dbReference type="Proteomes" id="UP000480164"/>
    </source>
</evidence>
<keyword evidence="5" id="KW-1185">Reference proteome</keyword>
<dbReference type="KEGG" id="erwi:GN242_09960"/>
<evidence type="ECO:0000256" key="1">
    <source>
        <dbReference type="SAM" id="SignalP"/>
    </source>
</evidence>
<dbReference type="Proteomes" id="UP000424752">
    <property type="component" value="Chromosome"/>
</dbReference>
<dbReference type="Proteomes" id="UP000480164">
    <property type="component" value="Unassembled WGS sequence"/>
</dbReference>
<name>A0A6I6EHV1_9GAMM</name>
<dbReference type="AlphaFoldDB" id="A0A6I6EHV1"/>
<evidence type="ECO:0000313" key="2">
    <source>
        <dbReference type="EMBL" id="MTD25932.1"/>
    </source>
</evidence>
<dbReference type="RefSeq" id="WP_154751234.1">
    <property type="nucleotide sequence ID" value="NZ_CP046509.1"/>
</dbReference>
<dbReference type="EMBL" id="CP046509">
    <property type="protein sequence ID" value="QGU87525.1"/>
    <property type="molecule type" value="Genomic_DNA"/>
</dbReference>
<keyword evidence="1" id="KW-0732">Signal</keyword>
<accession>A0A6I6EHV1</accession>
<feature type="signal peptide" evidence="1">
    <location>
        <begin position="1"/>
        <end position="26"/>
    </location>
</feature>
<organism evidence="3 4">
    <name type="scientific">Erwinia sorbitola</name>
    <dbReference type="NCBI Taxonomy" id="2681984"/>
    <lineage>
        <taxon>Bacteria</taxon>
        <taxon>Pseudomonadati</taxon>
        <taxon>Pseudomonadota</taxon>
        <taxon>Gammaproteobacteria</taxon>
        <taxon>Enterobacterales</taxon>
        <taxon>Erwiniaceae</taxon>
        <taxon>Erwinia</taxon>
    </lineage>
</organism>
<dbReference type="EMBL" id="WLZX01000001">
    <property type="protein sequence ID" value="MTD25932.1"/>
    <property type="molecule type" value="Genomic_DNA"/>
</dbReference>
<sequence>MLRSVTMAVVMLSVLTALIPIRAAVADSTGCQQSCYVQDSRCDRDKNSGCSGALQSCIQACSR</sequence>
<accession>A0A6L6GN05</accession>
<protein>
    <submittedName>
        <fullName evidence="3">Uncharacterized protein</fullName>
    </submittedName>
</protein>
<evidence type="ECO:0000313" key="3">
    <source>
        <dbReference type="EMBL" id="QGU87525.1"/>
    </source>
</evidence>
<proteinExistence type="predicted"/>
<feature type="chain" id="PRO_5044633438" evidence="1">
    <location>
        <begin position="27"/>
        <end position="63"/>
    </location>
</feature>
<evidence type="ECO:0000313" key="4">
    <source>
        <dbReference type="Proteomes" id="UP000424752"/>
    </source>
</evidence>